<accession>U9T5A9</accession>
<gene>
    <name evidence="1" type="ORF">GLOINDRAFT_334057</name>
</gene>
<evidence type="ECO:0000313" key="1">
    <source>
        <dbReference type="EMBL" id="ESA03389.1"/>
    </source>
</evidence>
<name>U9T5A9_RHIID</name>
<sequence>MKKLTLDDAFAIAKERSRTCVSTEYINASTPMRWKYGAHIVQLIDLLLSKMQSN</sequence>
<reference evidence="1" key="1">
    <citation type="submission" date="2013-07" db="EMBL/GenBank/DDBJ databases">
        <title>The genome of an arbuscular mycorrhizal fungus provides insights into the evolution of the oldest plant symbiosis.</title>
        <authorList>
            <consortium name="DOE Joint Genome Institute"/>
            <person name="Tisserant E."/>
            <person name="Malbreil M."/>
            <person name="Kuo A."/>
            <person name="Kohler A."/>
            <person name="Symeonidi A."/>
            <person name="Balestrini R."/>
            <person name="Charron P."/>
            <person name="Duensing N."/>
            <person name="Frei-dit-Frey N."/>
            <person name="Gianinazzi-Pearson V."/>
            <person name="Gilbert B."/>
            <person name="Handa Y."/>
            <person name="Hijri M."/>
            <person name="Kaul R."/>
            <person name="Kawaguchi M."/>
            <person name="Krajinski F."/>
            <person name="Lammers P."/>
            <person name="Lapierre D."/>
            <person name="Masclaux F.G."/>
            <person name="Murat C."/>
            <person name="Morin E."/>
            <person name="Ndikumana S."/>
            <person name="Pagni M."/>
            <person name="Petitpierre D."/>
            <person name="Requena N."/>
            <person name="Rosikiewicz P."/>
            <person name="Riley R."/>
            <person name="Saito K."/>
            <person name="San Clemente H."/>
            <person name="Shapiro H."/>
            <person name="van Tuinen D."/>
            <person name="Becard G."/>
            <person name="Bonfante P."/>
            <person name="Paszkowski U."/>
            <person name="Shachar-Hill Y."/>
            <person name="Young J.P."/>
            <person name="Sanders I.R."/>
            <person name="Henrissat B."/>
            <person name="Rensing S.A."/>
            <person name="Grigoriev I.V."/>
            <person name="Corradi N."/>
            <person name="Roux C."/>
            <person name="Martin F."/>
        </authorList>
    </citation>
    <scope>NUCLEOTIDE SEQUENCE</scope>
    <source>
        <strain evidence="1">DAOM 197198</strain>
    </source>
</reference>
<dbReference type="EMBL" id="KI295052">
    <property type="protein sequence ID" value="ESA03389.1"/>
    <property type="molecule type" value="Genomic_DNA"/>
</dbReference>
<dbReference type="HOGENOM" id="CLU_3051564_0_0_1"/>
<protein>
    <submittedName>
        <fullName evidence="1">Uncharacterized protein</fullName>
    </submittedName>
</protein>
<organism evidence="1">
    <name type="scientific">Rhizophagus irregularis (strain DAOM 181602 / DAOM 197198 / MUCL 43194)</name>
    <name type="common">Arbuscular mycorrhizal fungus</name>
    <name type="synonym">Glomus intraradices</name>
    <dbReference type="NCBI Taxonomy" id="747089"/>
    <lineage>
        <taxon>Eukaryota</taxon>
        <taxon>Fungi</taxon>
        <taxon>Fungi incertae sedis</taxon>
        <taxon>Mucoromycota</taxon>
        <taxon>Glomeromycotina</taxon>
        <taxon>Glomeromycetes</taxon>
        <taxon>Glomerales</taxon>
        <taxon>Glomeraceae</taxon>
        <taxon>Rhizophagus</taxon>
    </lineage>
</organism>
<dbReference type="AlphaFoldDB" id="U9T5A9"/>
<proteinExistence type="predicted"/>